<dbReference type="GO" id="GO:0006284">
    <property type="term" value="P:base-excision repair"/>
    <property type="evidence" value="ECO:0007669"/>
    <property type="project" value="InterPro"/>
</dbReference>
<feature type="binding site" evidence="15">
    <location>
        <position position="179"/>
    </location>
    <ligand>
        <name>DNA</name>
        <dbReference type="ChEBI" id="CHEBI:16991"/>
    </ligand>
</feature>
<evidence type="ECO:0000256" key="12">
    <source>
        <dbReference type="ARBA" id="ARBA00023268"/>
    </source>
</evidence>
<keyword evidence="12 15" id="KW-0511">Multifunctional enzyme</keyword>
<evidence type="ECO:0000256" key="4">
    <source>
        <dbReference type="ARBA" id="ARBA00022723"/>
    </source>
</evidence>
<dbReference type="SUPFAM" id="SSF46946">
    <property type="entry name" value="S13-like H2TH domain"/>
    <property type="match status" value="1"/>
</dbReference>
<comment type="function">
    <text evidence="15">Involved in base excision repair of DNA damaged by oxidation or by mutagenic agents. Acts as DNA glycosylase that recognizes and removes damaged bases. Has a preference for oxidized purines, such as 7,8-dihydro-8-oxoguanine (8-oxoG). Has AP (apurinic/apyrimidinic) lyase activity and introduces nicks in the DNA strand. Cleaves the DNA backbone by beta-delta elimination to generate a single-strand break at the site of the removed base with both 3'- and 5'-phosphates.</text>
</comment>
<dbReference type="AlphaFoldDB" id="A0A542ZV80"/>
<keyword evidence="8 15" id="KW-0862">Zinc</keyword>
<feature type="domain" description="Formamidopyrimidine-DNA glycosylase catalytic" evidence="17">
    <location>
        <begin position="2"/>
        <end position="126"/>
    </location>
</feature>
<comment type="catalytic activity">
    <reaction evidence="14 15">
        <text>2'-deoxyribonucleotide-(2'-deoxyribose 5'-phosphate)-2'-deoxyribonucleotide-DNA = a 3'-end 2'-deoxyribonucleotide-(2,3-dehydro-2,3-deoxyribose 5'-phosphate)-DNA + a 5'-end 5'-phospho-2'-deoxyribonucleoside-DNA + H(+)</text>
        <dbReference type="Rhea" id="RHEA:66592"/>
        <dbReference type="Rhea" id="RHEA-COMP:13180"/>
        <dbReference type="Rhea" id="RHEA-COMP:16897"/>
        <dbReference type="Rhea" id="RHEA-COMP:17067"/>
        <dbReference type="ChEBI" id="CHEBI:15378"/>
        <dbReference type="ChEBI" id="CHEBI:136412"/>
        <dbReference type="ChEBI" id="CHEBI:157695"/>
        <dbReference type="ChEBI" id="CHEBI:167181"/>
        <dbReference type="EC" id="4.2.99.18"/>
    </reaction>
</comment>
<comment type="subunit">
    <text evidence="3 15">Monomer.</text>
</comment>
<dbReference type="InterPro" id="IPR010979">
    <property type="entry name" value="Ribosomal_uS13-like_H2TH"/>
</dbReference>
<dbReference type="InterPro" id="IPR015887">
    <property type="entry name" value="DNA_glyclase_Znf_dom_DNA_BS"/>
</dbReference>
<keyword evidence="6 15" id="KW-0863">Zinc-finger</keyword>
<dbReference type="Pfam" id="PF01149">
    <property type="entry name" value="Fapy_DNA_glyco"/>
    <property type="match status" value="1"/>
</dbReference>
<reference evidence="18 19" key="1">
    <citation type="submission" date="2019-06" db="EMBL/GenBank/DDBJ databases">
        <title>Sequencing the genomes of 1000 actinobacteria strains.</title>
        <authorList>
            <person name="Klenk H.-P."/>
        </authorList>
    </citation>
    <scope>NUCLEOTIDE SEQUENCE [LARGE SCALE GENOMIC DNA]</scope>
    <source>
        <strain evidence="18 19">DSM 4813</strain>
    </source>
</reference>
<dbReference type="SMART" id="SM01232">
    <property type="entry name" value="H2TH"/>
    <property type="match status" value="1"/>
</dbReference>
<dbReference type="Pfam" id="PF06827">
    <property type="entry name" value="zf-FPG_IleRS"/>
    <property type="match status" value="1"/>
</dbReference>
<dbReference type="InterPro" id="IPR012319">
    <property type="entry name" value="FPG_cat"/>
</dbReference>
<evidence type="ECO:0000256" key="3">
    <source>
        <dbReference type="ARBA" id="ARBA00011245"/>
    </source>
</evidence>
<name>A0A542ZV80_RARFA</name>
<dbReference type="GO" id="GO:0003690">
    <property type="term" value="F:double-stranded DNA binding"/>
    <property type="evidence" value="ECO:0007669"/>
    <property type="project" value="UniProtKB-ARBA"/>
</dbReference>
<dbReference type="InterPro" id="IPR000214">
    <property type="entry name" value="Znf_DNA_glyclase/AP_lyase"/>
</dbReference>
<feature type="active site" description="Proton donor; for beta-elimination activity" evidence="15">
    <location>
        <position position="61"/>
    </location>
</feature>
<evidence type="ECO:0000256" key="10">
    <source>
        <dbReference type="ARBA" id="ARBA00023204"/>
    </source>
</evidence>
<dbReference type="Pfam" id="PF06831">
    <property type="entry name" value="H2TH"/>
    <property type="match status" value="1"/>
</dbReference>
<evidence type="ECO:0000313" key="19">
    <source>
        <dbReference type="Proteomes" id="UP000315389"/>
    </source>
</evidence>
<dbReference type="PROSITE" id="PS01242">
    <property type="entry name" value="ZF_FPG_1"/>
    <property type="match status" value="1"/>
</dbReference>
<dbReference type="NCBIfam" id="NF002211">
    <property type="entry name" value="PRK01103.1"/>
    <property type="match status" value="1"/>
</dbReference>
<comment type="similarity">
    <text evidence="2 15">Belongs to the FPG family.</text>
</comment>
<evidence type="ECO:0000313" key="18">
    <source>
        <dbReference type="EMBL" id="TQL64090.1"/>
    </source>
</evidence>
<dbReference type="OrthoDB" id="9800855at2"/>
<comment type="caution">
    <text evidence="18">The sequence shown here is derived from an EMBL/GenBank/DDBJ whole genome shotgun (WGS) entry which is preliminary data.</text>
</comment>
<dbReference type="EC" id="4.2.99.18" evidence="15"/>
<dbReference type="FunFam" id="1.10.8.50:FF:000003">
    <property type="entry name" value="Formamidopyrimidine-DNA glycosylase"/>
    <property type="match status" value="1"/>
</dbReference>
<organism evidence="18 19">
    <name type="scientific">Rarobacter faecitabidus</name>
    <dbReference type="NCBI Taxonomy" id="13243"/>
    <lineage>
        <taxon>Bacteria</taxon>
        <taxon>Bacillati</taxon>
        <taxon>Actinomycetota</taxon>
        <taxon>Actinomycetes</taxon>
        <taxon>Micrococcales</taxon>
        <taxon>Rarobacteraceae</taxon>
        <taxon>Rarobacter</taxon>
    </lineage>
</organism>
<keyword evidence="10 15" id="KW-0234">DNA repair</keyword>
<evidence type="ECO:0000256" key="14">
    <source>
        <dbReference type="ARBA" id="ARBA00044632"/>
    </source>
</evidence>
<evidence type="ECO:0000256" key="1">
    <source>
        <dbReference type="ARBA" id="ARBA00001668"/>
    </source>
</evidence>
<dbReference type="InterPro" id="IPR015886">
    <property type="entry name" value="H2TH_FPG"/>
</dbReference>
<dbReference type="Gene3D" id="3.20.190.10">
    <property type="entry name" value="MutM-like, N-terminal"/>
    <property type="match status" value="1"/>
</dbReference>
<keyword evidence="13 15" id="KW-0326">Glycosidase</keyword>
<dbReference type="InterPro" id="IPR020629">
    <property type="entry name" value="FPG_Glyclase"/>
</dbReference>
<evidence type="ECO:0000256" key="2">
    <source>
        <dbReference type="ARBA" id="ARBA00009409"/>
    </source>
</evidence>
<comment type="catalytic activity">
    <reaction evidence="1 15">
        <text>Hydrolysis of DNA containing ring-opened 7-methylguanine residues, releasing 2,6-diamino-4-hydroxy-5-(N-methyl)formamidopyrimidine.</text>
        <dbReference type="EC" id="3.2.2.23"/>
    </reaction>
</comment>
<keyword evidence="19" id="KW-1185">Reference proteome</keyword>
<evidence type="ECO:0000256" key="7">
    <source>
        <dbReference type="ARBA" id="ARBA00022801"/>
    </source>
</evidence>
<dbReference type="HAMAP" id="MF_00103">
    <property type="entry name" value="Fapy_DNA_glycosyl"/>
    <property type="match status" value="1"/>
</dbReference>
<feature type="active site" description="Proton donor" evidence="15">
    <location>
        <position position="3"/>
    </location>
</feature>
<feature type="active site" description="Schiff-base intermediate with DNA" evidence="15">
    <location>
        <position position="2"/>
    </location>
</feature>
<evidence type="ECO:0000256" key="5">
    <source>
        <dbReference type="ARBA" id="ARBA00022763"/>
    </source>
</evidence>
<dbReference type="CDD" id="cd08966">
    <property type="entry name" value="EcFpg-like_N"/>
    <property type="match status" value="1"/>
</dbReference>
<dbReference type="PROSITE" id="PS51066">
    <property type="entry name" value="ZF_FPG_2"/>
    <property type="match status" value="1"/>
</dbReference>
<keyword evidence="7 15" id="KW-0378">Hydrolase</keyword>
<dbReference type="GO" id="GO:0006979">
    <property type="term" value="P:response to oxidative stress"/>
    <property type="evidence" value="ECO:0007669"/>
    <property type="project" value="UniProtKB-ARBA"/>
</dbReference>
<proteinExistence type="inferred from homology"/>
<feature type="binding site" evidence="15">
    <location>
        <position position="123"/>
    </location>
    <ligand>
        <name>DNA</name>
        <dbReference type="ChEBI" id="CHEBI:16991"/>
    </ligand>
</feature>
<accession>A0A542ZV80</accession>
<feature type="binding site" evidence="15">
    <location>
        <position position="102"/>
    </location>
    <ligand>
        <name>DNA</name>
        <dbReference type="ChEBI" id="CHEBI:16991"/>
    </ligand>
</feature>
<evidence type="ECO:0000256" key="13">
    <source>
        <dbReference type="ARBA" id="ARBA00023295"/>
    </source>
</evidence>
<evidence type="ECO:0000256" key="11">
    <source>
        <dbReference type="ARBA" id="ARBA00023239"/>
    </source>
</evidence>
<dbReference type="GO" id="GO:0003684">
    <property type="term" value="F:damaged DNA binding"/>
    <property type="evidence" value="ECO:0007669"/>
    <property type="project" value="InterPro"/>
</dbReference>
<dbReference type="SUPFAM" id="SSF57716">
    <property type="entry name" value="Glucocorticoid receptor-like (DNA-binding domain)"/>
    <property type="match status" value="1"/>
</dbReference>
<dbReference type="Proteomes" id="UP000315389">
    <property type="component" value="Unassembled WGS sequence"/>
</dbReference>
<dbReference type="GO" id="GO:0034039">
    <property type="term" value="F:8-oxo-7,8-dihydroguanine DNA N-glycosylase activity"/>
    <property type="evidence" value="ECO:0007669"/>
    <property type="project" value="TreeGrafter"/>
</dbReference>
<evidence type="ECO:0000256" key="15">
    <source>
        <dbReference type="HAMAP-Rule" id="MF_00103"/>
    </source>
</evidence>
<evidence type="ECO:0000256" key="9">
    <source>
        <dbReference type="ARBA" id="ARBA00023125"/>
    </source>
</evidence>
<dbReference type="GO" id="GO:0140078">
    <property type="term" value="F:class I DNA-(apurinic or apyrimidinic site) endonuclease activity"/>
    <property type="evidence" value="ECO:0007669"/>
    <property type="project" value="UniProtKB-EC"/>
</dbReference>
<sequence>MPELPEVESVRIGLAGHVLGRTIEGVCVYRPYSIRHTPGGAEEFQDELMGATFAEVARRGKFLWFILDAPEGTGRALALVVHLGMSGQLRVHSDTESGPGSHTRVRLTLGGASPMILDFVDQRTFGYMTVDELVLTTDGGPGGVGTQLPALPARAAHIARDLTDPLLDLAATAERMKSRRSPVKAVLLDQGMAAGVGNIYADEALWRARINGGTRADRIALPRLIALLEAGREVMTEALAQGGTSFDALYVNVNGESGYFSRSLNVYGRAGDPCPRCGEPIRREAFANRSSHFCPRCQRRK</sequence>
<dbReference type="GO" id="GO:0008270">
    <property type="term" value="F:zinc ion binding"/>
    <property type="evidence" value="ECO:0007669"/>
    <property type="project" value="UniProtKB-UniRule"/>
</dbReference>
<evidence type="ECO:0000259" key="16">
    <source>
        <dbReference type="PROSITE" id="PS51066"/>
    </source>
</evidence>
<dbReference type="RefSeq" id="WP_142118778.1">
    <property type="nucleotide sequence ID" value="NZ_BAAASV010000003.1"/>
</dbReference>
<dbReference type="SMART" id="SM00898">
    <property type="entry name" value="Fapy_DNA_glyco"/>
    <property type="match status" value="1"/>
</dbReference>
<dbReference type="NCBIfam" id="TIGR00577">
    <property type="entry name" value="fpg"/>
    <property type="match status" value="1"/>
</dbReference>
<dbReference type="PROSITE" id="PS51068">
    <property type="entry name" value="FPG_CAT"/>
    <property type="match status" value="1"/>
</dbReference>
<evidence type="ECO:0000256" key="6">
    <source>
        <dbReference type="ARBA" id="ARBA00022771"/>
    </source>
</evidence>
<feature type="active site" description="Proton donor; for delta-elimination activity" evidence="15">
    <location>
        <position position="289"/>
    </location>
</feature>
<dbReference type="PANTHER" id="PTHR22993:SF9">
    <property type="entry name" value="FORMAMIDOPYRIMIDINE-DNA GLYCOSYLASE"/>
    <property type="match status" value="1"/>
</dbReference>
<gene>
    <name evidence="15" type="primary">mutM</name>
    <name evidence="15" type="synonym">fpg</name>
    <name evidence="18" type="ORF">FB461_0575</name>
</gene>
<dbReference type="SUPFAM" id="SSF81624">
    <property type="entry name" value="N-terminal domain of MutM-like DNA repair proteins"/>
    <property type="match status" value="1"/>
</dbReference>
<keyword evidence="9 15" id="KW-0238">DNA-binding</keyword>
<evidence type="ECO:0000259" key="17">
    <source>
        <dbReference type="PROSITE" id="PS51068"/>
    </source>
</evidence>
<dbReference type="EC" id="3.2.2.23" evidence="15"/>
<keyword evidence="11 15" id="KW-0456">Lyase</keyword>
<protein>
    <recommendedName>
        <fullName evidence="15">Formamidopyrimidine-DNA glycosylase</fullName>
        <shortName evidence="15">Fapy-DNA glycosylase</shortName>
        <ecNumber evidence="15">3.2.2.23</ecNumber>
    </recommendedName>
    <alternativeName>
        <fullName evidence="15">DNA-(apurinic or apyrimidinic site) lyase MutM</fullName>
        <shortName evidence="15">AP lyase MutM</shortName>
        <ecNumber evidence="15">4.2.99.18</ecNumber>
    </alternativeName>
</protein>
<dbReference type="InterPro" id="IPR035937">
    <property type="entry name" value="FPG_N"/>
</dbReference>
<dbReference type="Gene3D" id="1.10.8.50">
    <property type="match status" value="1"/>
</dbReference>
<keyword evidence="4 15" id="KW-0479">Metal-binding</keyword>
<evidence type="ECO:0000256" key="8">
    <source>
        <dbReference type="ARBA" id="ARBA00022833"/>
    </source>
</evidence>
<dbReference type="PANTHER" id="PTHR22993">
    <property type="entry name" value="FORMAMIDOPYRIMIDINE-DNA GLYCOSYLASE"/>
    <property type="match status" value="1"/>
</dbReference>
<comment type="cofactor">
    <cofactor evidence="15">
        <name>Zn(2+)</name>
        <dbReference type="ChEBI" id="CHEBI:29105"/>
    </cofactor>
    <text evidence="15">Binds 1 zinc ion per subunit.</text>
</comment>
<keyword evidence="5 15" id="KW-0227">DNA damage</keyword>
<feature type="domain" description="FPG-type" evidence="16">
    <location>
        <begin position="265"/>
        <end position="299"/>
    </location>
</feature>
<dbReference type="InterPro" id="IPR010663">
    <property type="entry name" value="Znf_FPG/IleRS"/>
</dbReference>
<dbReference type="EMBL" id="VFOS01000001">
    <property type="protein sequence ID" value="TQL64090.1"/>
    <property type="molecule type" value="Genomic_DNA"/>
</dbReference>